<feature type="transmembrane region" description="Helical" evidence="7">
    <location>
        <begin position="86"/>
        <end position="104"/>
    </location>
</feature>
<dbReference type="EMBL" id="UYJE01007677">
    <property type="protein sequence ID" value="VDI56899.1"/>
    <property type="molecule type" value="Genomic_DNA"/>
</dbReference>
<dbReference type="OrthoDB" id="6075923at2759"/>
<dbReference type="Pfam" id="PF07670">
    <property type="entry name" value="Gate"/>
    <property type="match status" value="1"/>
</dbReference>
<dbReference type="PANTHER" id="PTHR10590">
    <property type="entry name" value="SODIUM/NUCLEOSIDE COTRANSPORTER"/>
    <property type="match status" value="1"/>
</dbReference>
<feature type="transmembrane region" description="Helical" evidence="7">
    <location>
        <begin position="165"/>
        <end position="184"/>
    </location>
</feature>
<evidence type="ECO:0000256" key="4">
    <source>
        <dbReference type="ARBA" id="ARBA00022692"/>
    </source>
</evidence>
<organism evidence="11 12">
    <name type="scientific">Mytilus galloprovincialis</name>
    <name type="common">Mediterranean mussel</name>
    <dbReference type="NCBI Taxonomy" id="29158"/>
    <lineage>
        <taxon>Eukaryota</taxon>
        <taxon>Metazoa</taxon>
        <taxon>Spiralia</taxon>
        <taxon>Lophotrochozoa</taxon>
        <taxon>Mollusca</taxon>
        <taxon>Bivalvia</taxon>
        <taxon>Autobranchia</taxon>
        <taxon>Pteriomorphia</taxon>
        <taxon>Mytilida</taxon>
        <taxon>Mytiloidea</taxon>
        <taxon>Mytilidae</taxon>
        <taxon>Mytilinae</taxon>
        <taxon>Mytilus</taxon>
    </lineage>
</organism>
<evidence type="ECO:0000259" key="9">
    <source>
        <dbReference type="Pfam" id="PF07662"/>
    </source>
</evidence>
<dbReference type="Proteomes" id="UP000596742">
    <property type="component" value="Unassembled WGS sequence"/>
</dbReference>
<accession>A0A8B6G080</accession>
<name>A0A8B6G080_MYTGA</name>
<protein>
    <recommendedName>
        <fullName evidence="7">Sodium/nucleoside cotransporter</fullName>
    </recommendedName>
</protein>
<evidence type="ECO:0000256" key="2">
    <source>
        <dbReference type="ARBA" id="ARBA00009033"/>
    </source>
</evidence>
<evidence type="ECO:0000313" key="12">
    <source>
        <dbReference type="Proteomes" id="UP000596742"/>
    </source>
</evidence>
<feature type="domain" description="Concentrative nucleoside transporter N-terminal" evidence="8">
    <location>
        <begin position="194"/>
        <end position="266"/>
    </location>
</feature>
<dbReference type="InterPro" id="IPR018270">
    <property type="entry name" value="C_nuclsd_transpt_met_bac"/>
</dbReference>
<feature type="transmembrane region" description="Helical" evidence="7">
    <location>
        <begin position="572"/>
        <end position="595"/>
    </location>
</feature>
<dbReference type="Pfam" id="PF01773">
    <property type="entry name" value="Nucleos_tra2_N"/>
    <property type="match status" value="1"/>
</dbReference>
<comment type="subcellular location">
    <subcellularLocation>
        <location evidence="1">Cell membrane</location>
        <topology evidence="1">Multi-pass membrane protein</topology>
    </subcellularLocation>
</comment>
<feature type="transmembrane region" description="Helical" evidence="7">
    <location>
        <begin position="218"/>
        <end position="237"/>
    </location>
</feature>
<feature type="transmembrane region" description="Helical" evidence="7">
    <location>
        <begin position="306"/>
        <end position="329"/>
    </location>
</feature>
<dbReference type="GO" id="GO:0005886">
    <property type="term" value="C:plasma membrane"/>
    <property type="evidence" value="ECO:0007669"/>
    <property type="project" value="UniProtKB-SubCell"/>
</dbReference>
<evidence type="ECO:0000259" key="8">
    <source>
        <dbReference type="Pfam" id="PF01773"/>
    </source>
</evidence>
<comment type="caution">
    <text evidence="11">The sequence shown here is derived from an EMBL/GenBank/DDBJ whole genome shotgun (WGS) entry which is preliminary data.</text>
</comment>
<keyword evidence="6 7" id="KW-0472">Membrane</keyword>
<reference evidence="11" key="1">
    <citation type="submission" date="2018-11" db="EMBL/GenBank/DDBJ databases">
        <authorList>
            <person name="Alioto T."/>
            <person name="Alioto T."/>
        </authorList>
    </citation>
    <scope>NUCLEOTIDE SEQUENCE</scope>
</reference>
<dbReference type="AlphaFoldDB" id="A0A8B6G080"/>
<dbReference type="Pfam" id="PF07662">
    <property type="entry name" value="Nucleos_tra2_C"/>
    <property type="match status" value="1"/>
</dbReference>
<dbReference type="NCBIfam" id="TIGR00804">
    <property type="entry name" value="nupC"/>
    <property type="match status" value="1"/>
</dbReference>
<dbReference type="InterPro" id="IPR008276">
    <property type="entry name" value="C_nuclsd_transpt"/>
</dbReference>
<dbReference type="PANTHER" id="PTHR10590:SF4">
    <property type="entry name" value="SOLUTE CARRIER FAMILY 28 MEMBER 3"/>
    <property type="match status" value="1"/>
</dbReference>
<feature type="transmembrane region" description="Helical" evidence="7">
    <location>
        <begin position="349"/>
        <end position="371"/>
    </location>
</feature>
<proteinExistence type="inferred from homology"/>
<sequence length="646" mass="70528">MSTVKGDPILISAVPRPDTDLPPRYEDYEEKTSLTINFDNETIMTGIDSDPSDDSDRSSALFASFIKVHDNVTQFYTTNYKPIWKILYVSLFIGYLAYFITAMVKCSVDKVRDPTPLLVLTIVVLAFFVIWFIRKRFEDDLYKAFVQPVIDCFTSKQKLQTFVKILFMIAVIVGMITLIVTSVWNRPQNLISLAGMAVFLIILLICSAHPTKVNWRPVIGGFTLQFFFAAIILKWSVGFQIFEFLGKQVQTFLMFTDKGTEFVFGEKYTEHLFAMKILPVVVFFSCAISVLYYVGAMQIVIGKIAWIMRVTLGTTAAESLCAAGNIFVGQTEAPILIGPFLGLMTKSELNAVMTGGFATIAGGVLAAYISFGVPAEHLLCASVMNAPCALAVSKLLYPETEESKLKTTADLQQEEKKERNILEAAAAGASASIKLVANIAANLIAFIAMLEFVNAVLSWFGSFVGVPTLSFQVICSYVLMPLAYLMGVDWKDAGLVGELIGMKTFLNEFLAYKELAGYMSNRMDCSGPHLSVRSETIATYALCGFANFSSLGMQLGALGPMAPSRKGDLAQIVMRSLLGGIIACLITASVAGLLVNDDPSMVYCTFMSNSSAILNSTVTGVSYNITTILNSTVTGGSYMYNVSAAL</sequence>
<feature type="domain" description="Nucleoside transporter/FeoB GTPase Gate" evidence="10">
    <location>
        <begin position="275"/>
        <end position="372"/>
    </location>
</feature>
<feature type="transmembrane region" description="Helical" evidence="7">
    <location>
        <begin position="273"/>
        <end position="294"/>
    </location>
</feature>
<dbReference type="InterPro" id="IPR011642">
    <property type="entry name" value="Gate_dom"/>
</dbReference>
<evidence type="ECO:0000256" key="1">
    <source>
        <dbReference type="ARBA" id="ARBA00004651"/>
    </source>
</evidence>
<feature type="transmembrane region" description="Helical" evidence="7">
    <location>
        <begin position="116"/>
        <end position="133"/>
    </location>
</feature>
<keyword evidence="12" id="KW-1185">Reference proteome</keyword>
<comment type="similarity">
    <text evidence="2 7">Belongs to the concentrative nucleoside transporter (CNT) (TC 2.A.41) family.</text>
</comment>
<gene>
    <name evidence="11" type="ORF">MGAL_10B072278</name>
</gene>
<dbReference type="GO" id="GO:0005415">
    <property type="term" value="F:nucleoside:sodium symporter activity"/>
    <property type="evidence" value="ECO:0007669"/>
    <property type="project" value="TreeGrafter"/>
</dbReference>
<feature type="transmembrane region" description="Helical" evidence="7">
    <location>
        <begin position="537"/>
        <end position="560"/>
    </location>
</feature>
<evidence type="ECO:0000259" key="10">
    <source>
        <dbReference type="Pfam" id="PF07670"/>
    </source>
</evidence>
<evidence type="ECO:0000313" key="11">
    <source>
        <dbReference type="EMBL" id="VDI56899.1"/>
    </source>
</evidence>
<dbReference type="InterPro" id="IPR002668">
    <property type="entry name" value="CNT_N_dom"/>
</dbReference>
<evidence type="ECO:0000256" key="3">
    <source>
        <dbReference type="ARBA" id="ARBA00022475"/>
    </source>
</evidence>
<evidence type="ECO:0000256" key="5">
    <source>
        <dbReference type="ARBA" id="ARBA00022989"/>
    </source>
</evidence>
<evidence type="ECO:0000256" key="7">
    <source>
        <dbReference type="RuleBase" id="RU362018"/>
    </source>
</evidence>
<keyword evidence="5 7" id="KW-1133">Transmembrane helix</keyword>
<feature type="transmembrane region" description="Helical" evidence="7">
    <location>
        <begin position="190"/>
        <end position="206"/>
    </location>
</feature>
<evidence type="ECO:0000256" key="6">
    <source>
        <dbReference type="ARBA" id="ARBA00023136"/>
    </source>
</evidence>
<keyword evidence="7" id="KW-0813">Transport</keyword>
<keyword evidence="3" id="KW-1003">Cell membrane</keyword>
<keyword evidence="4 7" id="KW-0812">Transmembrane</keyword>
<dbReference type="InterPro" id="IPR011657">
    <property type="entry name" value="CNT_C_dom"/>
</dbReference>
<feature type="domain" description="Concentrative nucleoside transporter C-terminal" evidence="9">
    <location>
        <begin position="377"/>
        <end position="592"/>
    </location>
</feature>
<feature type="transmembrane region" description="Helical" evidence="7">
    <location>
        <begin position="469"/>
        <end position="487"/>
    </location>
</feature>